<feature type="signal peptide" evidence="1">
    <location>
        <begin position="1"/>
        <end position="16"/>
    </location>
</feature>
<feature type="chain" id="PRO_5040308608" description="Secreted protein" evidence="1">
    <location>
        <begin position="17"/>
        <end position="79"/>
    </location>
</feature>
<keyword evidence="1" id="KW-0732">Signal</keyword>
<dbReference type="AlphaFoldDB" id="A0A9P8WG41"/>
<comment type="caution">
    <text evidence="2">The sequence shown here is derived from an EMBL/GenBank/DDBJ whole genome shotgun (WGS) entry which is preliminary data.</text>
</comment>
<organism evidence="2 3">
    <name type="scientific">Thelonectria olida</name>
    <dbReference type="NCBI Taxonomy" id="1576542"/>
    <lineage>
        <taxon>Eukaryota</taxon>
        <taxon>Fungi</taxon>
        <taxon>Dikarya</taxon>
        <taxon>Ascomycota</taxon>
        <taxon>Pezizomycotina</taxon>
        <taxon>Sordariomycetes</taxon>
        <taxon>Hypocreomycetidae</taxon>
        <taxon>Hypocreales</taxon>
        <taxon>Nectriaceae</taxon>
        <taxon>Thelonectria</taxon>
    </lineage>
</organism>
<evidence type="ECO:0000256" key="1">
    <source>
        <dbReference type="SAM" id="SignalP"/>
    </source>
</evidence>
<sequence>MHTDFAVLVSAHLLAARVPIVKLILIPSCHPQILPCLVYPLATTKSSHAHPLPICNPAVQLIAKQRVVYPCCAIARVTM</sequence>
<evidence type="ECO:0000313" key="3">
    <source>
        <dbReference type="Proteomes" id="UP000777438"/>
    </source>
</evidence>
<name>A0A9P8WG41_9HYPO</name>
<accession>A0A9P8WG41</accession>
<evidence type="ECO:0000313" key="2">
    <source>
        <dbReference type="EMBL" id="KAH6898213.1"/>
    </source>
</evidence>
<proteinExistence type="predicted"/>
<dbReference type="Proteomes" id="UP000777438">
    <property type="component" value="Unassembled WGS sequence"/>
</dbReference>
<keyword evidence="3" id="KW-1185">Reference proteome</keyword>
<reference evidence="2 3" key="1">
    <citation type="journal article" date="2021" name="Nat. Commun.">
        <title>Genetic determinants of endophytism in the Arabidopsis root mycobiome.</title>
        <authorList>
            <person name="Mesny F."/>
            <person name="Miyauchi S."/>
            <person name="Thiergart T."/>
            <person name="Pickel B."/>
            <person name="Atanasova L."/>
            <person name="Karlsson M."/>
            <person name="Huettel B."/>
            <person name="Barry K.W."/>
            <person name="Haridas S."/>
            <person name="Chen C."/>
            <person name="Bauer D."/>
            <person name="Andreopoulos W."/>
            <person name="Pangilinan J."/>
            <person name="LaButti K."/>
            <person name="Riley R."/>
            <person name="Lipzen A."/>
            <person name="Clum A."/>
            <person name="Drula E."/>
            <person name="Henrissat B."/>
            <person name="Kohler A."/>
            <person name="Grigoriev I.V."/>
            <person name="Martin F.M."/>
            <person name="Hacquard S."/>
        </authorList>
    </citation>
    <scope>NUCLEOTIDE SEQUENCE [LARGE SCALE GENOMIC DNA]</scope>
    <source>
        <strain evidence="2 3">MPI-CAGE-CH-0241</strain>
    </source>
</reference>
<evidence type="ECO:0008006" key="4">
    <source>
        <dbReference type="Google" id="ProtNLM"/>
    </source>
</evidence>
<gene>
    <name evidence="2" type="ORF">B0T10DRAFT_472007</name>
</gene>
<protein>
    <recommendedName>
        <fullName evidence="4">Secreted protein</fullName>
    </recommendedName>
</protein>
<dbReference type="EMBL" id="JAGPYM010000002">
    <property type="protein sequence ID" value="KAH6898213.1"/>
    <property type="molecule type" value="Genomic_DNA"/>
</dbReference>